<feature type="transmembrane region" description="Helical" evidence="10">
    <location>
        <begin position="21"/>
        <end position="44"/>
    </location>
</feature>
<dbReference type="GO" id="GO:0046677">
    <property type="term" value="P:response to antibiotic"/>
    <property type="evidence" value="ECO:0007669"/>
    <property type="project" value="UniProtKB-KW"/>
</dbReference>
<evidence type="ECO:0000256" key="1">
    <source>
        <dbReference type="ARBA" id="ARBA00004651"/>
    </source>
</evidence>
<dbReference type="AlphaFoldDB" id="A0A644UQX5"/>
<dbReference type="CDD" id="cd13143">
    <property type="entry name" value="MATE_MepA_like"/>
    <property type="match status" value="1"/>
</dbReference>
<evidence type="ECO:0000256" key="7">
    <source>
        <dbReference type="ARBA" id="ARBA00022989"/>
    </source>
</evidence>
<evidence type="ECO:0000256" key="5">
    <source>
        <dbReference type="ARBA" id="ARBA00022475"/>
    </source>
</evidence>
<protein>
    <recommendedName>
        <fullName evidence="3">Multidrug export protein MepA</fullName>
    </recommendedName>
</protein>
<evidence type="ECO:0000256" key="10">
    <source>
        <dbReference type="SAM" id="Phobius"/>
    </source>
</evidence>
<dbReference type="EMBL" id="VSSQ01000145">
    <property type="protein sequence ID" value="MPL81103.1"/>
    <property type="molecule type" value="Genomic_DNA"/>
</dbReference>
<dbReference type="GO" id="GO:0015297">
    <property type="term" value="F:antiporter activity"/>
    <property type="evidence" value="ECO:0007669"/>
    <property type="project" value="InterPro"/>
</dbReference>
<dbReference type="NCBIfam" id="TIGR00797">
    <property type="entry name" value="matE"/>
    <property type="match status" value="1"/>
</dbReference>
<comment type="similarity">
    <text evidence="2">Belongs to the multi antimicrobial extrusion (MATE) (TC 2.A.66.1) family. MepA subfamily.</text>
</comment>
<keyword evidence="9" id="KW-0046">Antibiotic resistance</keyword>
<dbReference type="GO" id="GO:0005886">
    <property type="term" value="C:plasma membrane"/>
    <property type="evidence" value="ECO:0007669"/>
    <property type="project" value="UniProtKB-SubCell"/>
</dbReference>
<feature type="transmembrane region" description="Helical" evidence="10">
    <location>
        <begin position="360"/>
        <end position="380"/>
    </location>
</feature>
<keyword evidence="5" id="KW-1003">Cell membrane</keyword>
<feature type="transmembrane region" description="Helical" evidence="10">
    <location>
        <begin position="392"/>
        <end position="412"/>
    </location>
</feature>
<dbReference type="InterPro" id="IPR051327">
    <property type="entry name" value="MATE_MepA_subfamily"/>
</dbReference>
<evidence type="ECO:0000256" key="9">
    <source>
        <dbReference type="ARBA" id="ARBA00023251"/>
    </source>
</evidence>
<feature type="transmembrane region" description="Helical" evidence="10">
    <location>
        <begin position="236"/>
        <end position="261"/>
    </location>
</feature>
<evidence type="ECO:0000256" key="2">
    <source>
        <dbReference type="ARBA" id="ARBA00008417"/>
    </source>
</evidence>
<keyword evidence="7 10" id="KW-1133">Transmembrane helix</keyword>
<name>A0A644UQX5_9ZZZZ</name>
<comment type="caution">
    <text evidence="11">The sequence shown here is derived from an EMBL/GenBank/DDBJ whole genome shotgun (WGS) entry which is preliminary data.</text>
</comment>
<comment type="subcellular location">
    <subcellularLocation>
        <location evidence="1">Cell membrane</location>
        <topology evidence="1">Multi-pass membrane protein</topology>
    </subcellularLocation>
</comment>
<feature type="transmembrane region" description="Helical" evidence="10">
    <location>
        <begin position="167"/>
        <end position="190"/>
    </location>
</feature>
<dbReference type="InterPro" id="IPR048279">
    <property type="entry name" value="MdtK-like"/>
</dbReference>
<dbReference type="PIRSF" id="PIRSF006603">
    <property type="entry name" value="DinF"/>
    <property type="match status" value="1"/>
</dbReference>
<evidence type="ECO:0000256" key="8">
    <source>
        <dbReference type="ARBA" id="ARBA00023136"/>
    </source>
</evidence>
<keyword evidence="8 10" id="KW-0472">Membrane</keyword>
<gene>
    <name evidence="11" type="primary">mepA_13</name>
    <name evidence="11" type="ORF">SDC9_27012</name>
</gene>
<feature type="transmembrane region" description="Helical" evidence="10">
    <location>
        <begin position="64"/>
        <end position="84"/>
    </location>
</feature>
<feature type="transmembrane region" description="Helical" evidence="10">
    <location>
        <begin position="321"/>
        <end position="340"/>
    </location>
</feature>
<dbReference type="InterPro" id="IPR002528">
    <property type="entry name" value="MATE_fam"/>
</dbReference>
<evidence type="ECO:0000313" key="11">
    <source>
        <dbReference type="EMBL" id="MPL81103.1"/>
    </source>
</evidence>
<dbReference type="InterPro" id="IPR045070">
    <property type="entry name" value="MATE_MepA-like"/>
</dbReference>
<accession>A0A644UQX5</accession>
<evidence type="ECO:0000256" key="3">
    <source>
        <dbReference type="ARBA" id="ARBA00022106"/>
    </source>
</evidence>
<keyword evidence="4" id="KW-0813">Transport</keyword>
<reference evidence="11" key="1">
    <citation type="submission" date="2019-08" db="EMBL/GenBank/DDBJ databases">
        <authorList>
            <person name="Kucharzyk K."/>
            <person name="Murdoch R.W."/>
            <person name="Higgins S."/>
            <person name="Loffler F."/>
        </authorList>
    </citation>
    <scope>NUCLEOTIDE SEQUENCE</scope>
</reference>
<feature type="transmembrane region" description="Helical" evidence="10">
    <location>
        <begin position="196"/>
        <end position="216"/>
    </location>
</feature>
<keyword evidence="6 10" id="KW-0812">Transmembrane</keyword>
<evidence type="ECO:0000256" key="6">
    <source>
        <dbReference type="ARBA" id="ARBA00022692"/>
    </source>
</evidence>
<feature type="transmembrane region" description="Helical" evidence="10">
    <location>
        <begin position="418"/>
        <end position="439"/>
    </location>
</feature>
<feature type="transmembrane region" description="Helical" evidence="10">
    <location>
        <begin position="96"/>
        <end position="118"/>
    </location>
</feature>
<feature type="transmembrane region" description="Helical" evidence="10">
    <location>
        <begin position="138"/>
        <end position="155"/>
    </location>
</feature>
<sequence>MSEDKSLLLERDDIGCLLRRYAFPAIIAMIASSLYNIIDSIFIGQKLGALAISGLALTFPLMNLSAAFGTLVGVGGATLVSISLGRKDNIYARNVLGNVVILSIIIGTLFTLSTLPFLNEILYFFGGSDQTIKYARDFMFIILIGNIVTHLFFGLNAIVRSSGNPRLAMVVTIFSVIINIILVSIFIFVFEWGIKGAAWATVISQFIALIWLILIFMKRNKVVFFSREIFRFKGKIILDIFSIGLSPFLMNAAACFVVVLINYSLQKYGGDLAIGAYGIINRVAFIFVMIVFGITQGMQPIVGYNYGAKHYDRVLTTYYKAAKWGVLVMLIAFIAVELFPRTISMAFTTDHELVEIAIEGFRIVFIVFPIAGFQIVSSNFFQSIGKAKKSIFLSLIRQVILLTPLLIILPHSMGIKGVWWAMPISDLGSTIITTFLVIAQVKQLKALAN</sequence>
<dbReference type="Pfam" id="PF01554">
    <property type="entry name" value="MatE"/>
    <property type="match status" value="2"/>
</dbReference>
<proteinExistence type="inferred from homology"/>
<dbReference type="GO" id="GO:0042910">
    <property type="term" value="F:xenobiotic transmembrane transporter activity"/>
    <property type="evidence" value="ECO:0007669"/>
    <property type="project" value="InterPro"/>
</dbReference>
<evidence type="ECO:0000256" key="4">
    <source>
        <dbReference type="ARBA" id="ARBA00022448"/>
    </source>
</evidence>
<dbReference type="PANTHER" id="PTHR43823:SF3">
    <property type="entry name" value="MULTIDRUG EXPORT PROTEIN MEPA"/>
    <property type="match status" value="1"/>
</dbReference>
<organism evidence="11">
    <name type="scientific">bioreactor metagenome</name>
    <dbReference type="NCBI Taxonomy" id="1076179"/>
    <lineage>
        <taxon>unclassified sequences</taxon>
        <taxon>metagenomes</taxon>
        <taxon>ecological metagenomes</taxon>
    </lineage>
</organism>
<feature type="transmembrane region" description="Helical" evidence="10">
    <location>
        <begin position="273"/>
        <end position="294"/>
    </location>
</feature>
<dbReference type="PANTHER" id="PTHR43823">
    <property type="entry name" value="SPORULATION PROTEIN YKVU"/>
    <property type="match status" value="1"/>
</dbReference>